<sequence length="145" mass="15951">MYSNGCAPMCIHGPGLRFDSCETSTVDRSNDGHRLGVWLIPSLADDVARIRSSDLGFINGPLARSLIKEGDARGNTPLHVLAAVHDYEFDGGMNRKTKANYHAVNKQTVSVGHIFNYGYELEEEIQKLSKDVGRGQYPGGVIFIR</sequence>
<evidence type="ECO:0000313" key="2">
    <source>
        <dbReference type="Proteomes" id="UP001428341"/>
    </source>
</evidence>
<organism evidence="1 2">
    <name type="scientific">Citrus x changshan-huyou</name>
    <dbReference type="NCBI Taxonomy" id="2935761"/>
    <lineage>
        <taxon>Eukaryota</taxon>
        <taxon>Viridiplantae</taxon>
        <taxon>Streptophyta</taxon>
        <taxon>Embryophyta</taxon>
        <taxon>Tracheophyta</taxon>
        <taxon>Spermatophyta</taxon>
        <taxon>Magnoliopsida</taxon>
        <taxon>eudicotyledons</taxon>
        <taxon>Gunneridae</taxon>
        <taxon>Pentapetalae</taxon>
        <taxon>rosids</taxon>
        <taxon>malvids</taxon>
        <taxon>Sapindales</taxon>
        <taxon>Rutaceae</taxon>
        <taxon>Aurantioideae</taxon>
        <taxon>Citrus</taxon>
    </lineage>
</organism>
<dbReference type="Proteomes" id="UP001428341">
    <property type="component" value="Unassembled WGS sequence"/>
</dbReference>
<evidence type="ECO:0000313" key="1">
    <source>
        <dbReference type="EMBL" id="KAK9183151.1"/>
    </source>
</evidence>
<dbReference type="AlphaFoldDB" id="A0AAP0LRS7"/>
<name>A0AAP0LRS7_9ROSI</name>
<keyword evidence="2" id="KW-1185">Reference proteome</keyword>
<comment type="caution">
    <text evidence="1">The sequence shown here is derived from an EMBL/GenBank/DDBJ whole genome shotgun (WGS) entry which is preliminary data.</text>
</comment>
<protein>
    <submittedName>
        <fullName evidence="1">Uncharacterized protein</fullName>
    </submittedName>
</protein>
<dbReference type="EMBL" id="JBCGBO010000024">
    <property type="protein sequence ID" value="KAK9183151.1"/>
    <property type="molecule type" value="Genomic_DNA"/>
</dbReference>
<accession>A0AAP0LRS7</accession>
<proteinExistence type="predicted"/>
<gene>
    <name evidence="1" type="ORF">WN944_026300</name>
</gene>
<reference evidence="1 2" key="1">
    <citation type="submission" date="2024-05" db="EMBL/GenBank/DDBJ databases">
        <title>Haplotype-resolved chromosome-level genome assembly of Huyou (Citrus changshanensis).</title>
        <authorList>
            <person name="Miao C."/>
            <person name="Chen W."/>
            <person name="Wu Y."/>
            <person name="Wang L."/>
            <person name="Zhao S."/>
            <person name="Grierson D."/>
            <person name="Xu C."/>
            <person name="Chen K."/>
        </authorList>
    </citation>
    <scope>NUCLEOTIDE SEQUENCE [LARGE SCALE GENOMIC DNA]</scope>
    <source>
        <strain evidence="1">01-14</strain>
        <tissue evidence="1">Leaf</tissue>
    </source>
</reference>